<dbReference type="SUPFAM" id="SSF46626">
    <property type="entry name" value="Cytochrome c"/>
    <property type="match status" value="1"/>
</dbReference>
<dbReference type="GO" id="GO:0009055">
    <property type="term" value="F:electron transfer activity"/>
    <property type="evidence" value="ECO:0007669"/>
    <property type="project" value="InterPro"/>
</dbReference>
<gene>
    <name evidence="7" type="ORF">ENK44_15890</name>
</gene>
<comment type="caution">
    <text evidence="7">The sequence shown here is derived from an EMBL/GenBank/DDBJ whole genome shotgun (WGS) entry which is preliminary data.</text>
</comment>
<name>A0A7V4U352_CALAY</name>
<evidence type="ECO:0000256" key="2">
    <source>
        <dbReference type="ARBA" id="ARBA00022723"/>
    </source>
</evidence>
<evidence type="ECO:0000313" key="7">
    <source>
        <dbReference type="EMBL" id="HGY57190.1"/>
    </source>
</evidence>
<dbReference type="InterPro" id="IPR036909">
    <property type="entry name" value="Cyt_c-like_dom_sf"/>
</dbReference>
<keyword evidence="5" id="KW-0812">Transmembrane</keyword>
<dbReference type="InterPro" id="IPR009056">
    <property type="entry name" value="Cyt_c-like_dom"/>
</dbReference>
<organism evidence="7">
    <name type="scientific">Caldithrix abyssi</name>
    <dbReference type="NCBI Taxonomy" id="187145"/>
    <lineage>
        <taxon>Bacteria</taxon>
        <taxon>Pseudomonadati</taxon>
        <taxon>Calditrichota</taxon>
        <taxon>Calditrichia</taxon>
        <taxon>Calditrichales</taxon>
        <taxon>Calditrichaceae</taxon>
        <taxon>Caldithrix</taxon>
    </lineage>
</organism>
<evidence type="ECO:0000256" key="5">
    <source>
        <dbReference type="SAM" id="Phobius"/>
    </source>
</evidence>
<sequence>MPGTFRRWLPFVGILVIVFISSIYLFFTQQQSVYVPKTDNPAQIYQEACASCHGENGEGTGLFYPALTEEEFTVQKIRKYITTGELFMPAFSHIHGDTLDSLIQFIYNREYKK</sequence>
<dbReference type="Gene3D" id="1.10.760.10">
    <property type="entry name" value="Cytochrome c-like domain"/>
    <property type="match status" value="1"/>
</dbReference>
<dbReference type="Pfam" id="PF13442">
    <property type="entry name" value="Cytochrome_CBB3"/>
    <property type="match status" value="1"/>
</dbReference>
<dbReference type="GO" id="GO:0046872">
    <property type="term" value="F:metal ion binding"/>
    <property type="evidence" value="ECO:0007669"/>
    <property type="project" value="UniProtKB-KW"/>
</dbReference>
<dbReference type="Proteomes" id="UP000885779">
    <property type="component" value="Unassembled WGS sequence"/>
</dbReference>
<protein>
    <submittedName>
        <fullName evidence="7">Cytochrome c</fullName>
    </submittedName>
</protein>
<keyword evidence="2 4" id="KW-0479">Metal-binding</keyword>
<dbReference type="PROSITE" id="PS51007">
    <property type="entry name" value="CYTC"/>
    <property type="match status" value="1"/>
</dbReference>
<keyword evidence="1 4" id="KW-0349">Heme</keyword>
<keyword evidence="3 4" id="KW-0408">Iron</keyword>
<accession>A0A7V4U352</accession>
<proteinExistence type="predicted"/>
<dbReference type="GO" id="GO:0020037">
    <property type="term" value="F:heme binding"/>
    <property type="evidence" value="ECO:0007669"/>
    <property type="project" value="InterPro"/>
</dbReference>
<dbReference type="AlphaFoldDB" id="A0A7V4U352"/>
<dbReference type="EMBL" id="DRQG01000148">
    <property type="protein sequence ID" value="HGY57190.1"/>
    <property type="molecule type" value="Genomic_DNA"/>
</dbReference>
<feature type="domain" description="Cytochrome c" evidence="6">
    <location>
        <begin position="36"/>
        <end position="110"/>
    </location>
</feature>
<keyword evidence="5" id="KW-1133">Transmembrane helix</keyword>
<evidence type="ECO:0000259" key="6">
    <source>
        <dbReference type="PROSITE" id="PS51007"/>
    </source>
</evidence>
<evidence type="ECO:0000256" key="3">
    <source>
        <dbReference type="ARBA" id="ARBA00023004"/>
    </source>
</evidence>
<evidence type="ECO:0000256" key="1">
    <source>
        <dbReference type="ARBA" id="ARBA00022617"/>
    </source>
</evidence>
<reference evidence="7" key="1">
    <citation type="journal article" date="2020" name="mSystems">
        <title>Genome- and Community-Level Interaction Insights into Carbon Utilization and Element Cycling Functions of Hydrothermarchaeota in Hydrothermal Sediment.</title>
        <authorList>
            <person name="Zhou Z."/>
            <person name="Liu Y."/>
            <person name="Xu W."/>
            <person name="Pan J."/>
            <person name="Luo Z.H."/>
            <person name="Li M."/>
        </authorList>
    </citation>
    <scope>NUCLEOTIDE SEQUENCE [LARGE SCALE GENOMIC DNA]</scope>
    <source>
        <strain evidence="7">HyVt-577</strain>
    </source>
</reference>
<keyword evidence="5" id="KW-0472">Membrane</keyword>
<evidence type="ECO:0000256" key="4">
    <source>
        <dbReference type="PROSITE-ProRule" id="PRU00433"/>
    </source>
</evidence>
<feature type="transmembrane region" description="Helical" evidence="5">
    <location>
        <begin position="7"/>
        <end position="27"/>
    </location>
</feature>